<reference evidence="5" key="1">
    <citation type="submission" date="2020-09" db="EMBL/GenBank/DDBJ databases">
        <title>Clinical and molecular characterization of Acinetobacter seifertii in Taiwan.</title>
        <authorList>
            <person name="Li L.-H."/>
            <person name="Yang Y.-S."/>
            <person name="Sun J.-R."/>
            <person name="Huang T.-W."/>
            <person name="Huang W.-C."/>
            <person name="Wang Y.-C."/>
            <person name="Kuo T.-H."/>
            <person name="Kuo S.-C."/>
            <person name="Chen T.-L."/>
        </authorList>
    </citation>
    <scope>NUCLEOTIDE SEQUENCE [LARGE SCALE GENOMIC DNA]</scope>
    <source>
        <strain evidence="5">AS72</strain>
        <plasmid evidence="5">pAS72-1</plasmid>
    </source>
</reference>
<accession>A0A7H2Q617</accession>
<dbReference type="Pfam" id="PF00403">
    <property type="entry name" value="HMA"/>
    <property type="match status" value="1"/>
</dbReference>
<dbReference type="EMBL" id="CP061566">
    <property type="protein sequence ID" value="QNX10550.1"/>
    <property type="molecule type" value="Genomic_DNA"/>
</dbReference>
<dbReference type="PANTHER" id="PTHR43520:SF8">
    <property type="entry name" value="P-TYPE CU(+) TRANSPORTER"/>
    <property type="match status" value="1"/>
</dbReference>
<dbReference type="PROSITE" id="PS01047">
    <property type="entry name" value="HMA_1"/>
    <property type="match status" value="1"/>
</dbReference>
<organism evidence="4 5">
    <name type="scientific">Acinetobacter seifertii</name>
    <dbReference type="NCBI Taxonomy" id="1530123"/>
    <lineage>
        <taxon>Bacteria</taxon>
        <taxon>Pseudomonadati</taxon>
        <taxon>Pseudomonadota</taxon>
        <taxon>Gammaproteobacteria</taxon>
        <taxon>Moraxellales</taxon>
        <taxon>Moraxellaceae</taxon>
        <taxon>Acinetobacter</taxon>
        <taxon>Acinetobacter calcoaceticus/baumannii complex</taxon>
    </lineage>
</organism>
<protein>
    <submittedName>
        <fullName evidence="4">Heavy-metal-associated domain-containing protein</fullName>
    </submittedName>
</protein>
<dbReference type="InterPro" id="IPR036163">
    <property type="entry name" value="HMA_dom_sf"/>
</dbReference>
<dbReference type="GO" id="GO:0016020">
    <property type="term" value="C:membrane"/>
    <property type="evidence" value="ECO:0007669"/>
    <property type="project" value="TreeGrafter"/>
</dbReference>
<evidence type="ECO:0000256" key="2">
    <source>
        <dbReference type="ARBA" id="ARBA00022967"/>
    </source>
</evidence>
<name>A0A7H2Q617_9GAMM</name>
<dbReference type="GO" id="GO:0005507">
    <property type="term" value="F:copper ion binding"/>
    <property type="evidence" value="ECO:0007669"/>
    <property type="project" value="TreeGrafter"/>
</dbReference>
<dbReference type="AlphaFoldDB" id="A0A7H2Q617"/>
<gene>
    <name evidence="4" type="ORF">IC795_18525</name>
</gene>
<keyword evidence="2" id="KW-1278">Translocase</keyword>
<evidence type="ECO:0000313" key="4">
    <source>
        <dbReference type="EMBL" id="QNX10550.1"/>
    </source>
</evidence>
<dbReference type="InterPro" id="IPR006121">
    <property type="entry name" value="HMA_dom"/>
</dbReference>
<sequence length="81" mass="8762">MTDTPHYSETLEIEGMTCASCVGRVEKALKSVEGVESAHVNLATEKAVIYAHQPLDRATLIKAVEKARLRSGSAATNRAYD</sequence>
<proteinExistence type="predicted"/>
<dbReference type="Proteomes" id="UP000516745">
    <property type="component" value="Plasmid pAS72-1"/>
</dbReference>
<dbReference type="GO" id="GO:0043682">
    <property type="term" value="F:P-type divalent copper transporter activity"/>
    <property type="evidence" value="ECO:0007669"/>
    <property type="project" value="TreeGrafter"/>
</dbReference>
<dbReference type="PROSITE" id="PS50846">
    <property type="entry name" value="HMA_2"/>
    <property type="match status" value="1"/>
</dbReference>
<evidence type="ECO:0000259" key="3">
    <source>
        <dbReference type="PROSITE" id="PS50846"/>
    </source>
</evidence>
<dbReference type="GO" id="GO:0055070">
    <property type="term" value="P:copper ion homeostasis"/>
    <property type="evidence" value="ECO:0007669"/>
    <property type="project" value="TreeGrafter"/>
</dbReference>
<geneLocation type="plasmid" evidence="4 5">
    <name>pAS72-1</name>
</geneLocation>
<keyword evidence="4" id="KW-0614">Plasmid</keyword>
<feature type="domain" description="HMA" evidence="3">
    <location>
        <begin position="7"/>
        <end position="72"/>
    </location>
</feature>
<dbReference type="CDD" id="cd00371">
    <property type="entry name" value="HMA"/>
    <property type="match status" value="1"/>
</dbReference>
<evidence type="ECO:0000313" key="5">
    <source>
        <dbReference type="Proteomes" id="UP000516745"/>
    </source>
</evidence>
<dbReference type="SUPFAM" id="SSF55008">
    <property type="entry name" value="HMA, heavy metal-associated domain"/>
    <property type="match status" value="1"/>
</dbReference>
<keyword evidence="1" id="KW-0479">Metal-binding</keyword>
<dbReference type="InterPro" id="IPR017969">
    <property type="entry name" value="Heavy-metal-associated_CS"/>
</dbReference>
<evidence type="ECO:0000256" key="1">
    <source>
        <dbReference type="ARBA" id="ARBA00022723"/>
    </source>
</evidence>
<dbReference type="Gene3D" id="3.30.70.100">
    <property type="match status" value="1"/>
</dbReference>
<reference evidence="4 5" key="2">
    <citation type="submission" date="2020-09" db="EMBL/GenBank/DDBJ databases">
        <authorList>
            <person name="Chen F.-J."/>
            <person name="Lee Y.-T."/>
        </authorList>
    </citation>
    <scope>NUCLEOTIDE SEQUENCE [LARGE SCALE GENOMIC DNA]</scope>
    <source>
        <strain evidence="4 5">AS72</strain>
        <plasmid evidence="4 5">pAS72-1</plasmid>
    </source>
</reference>
<dbReference type="PANTHER" id="PTHR43520">
    <property type="entry name" value="ATP7, ISOFORM B"/>
    <property type="match status" value="1"/>
</dbReference>
<dbReference type="FunFam" id="3.30.70.100:FF:000005">
    <property type="entry name" value="Copper-exporting P-type ATPase A"/>
    <property type="match status" value="1"/>
</dbReference>